<keyword evidence="2" id="KW-1185">Reference proteome</keyword>
<sequence>MRKLFVSRATTLVLLVLTATGSLYGQTRQPLSLVDTISMPNVKGRLDHLYVDVGSQRLFVAGLENGSVEVVDLKAAKWLRTIPGFQKPQGILFVPPLDKIYVASGDDGMVRVFSGKSFRLLDSIKLDRGANRVTYDWRKKLLYVGYGGKDAGQDYGEIAIIGAASDKVVATVQVDAHPAELLLGDSGEKLFAFIPLRNEIQVIDTLNRKVIATWPVSSKSPGDAALDESSQRLLIGTHTPPSMIVMNARTGGEVASLPTVEGMDGVYYDTTRKRGYVSGGRGFDVGSVFVYQQTGPDQYKNIGEVPTKAGAGTSFWSPELNRYYVAAPAHNGEQASILVFQPQP</sequence>
<dbReference type="SUPFAM" id="SSF51004">
    <property type="entry name" value="C-terminal (heme d1) domain of cytochrome cd1-nitrite reductase"/>
    <property type="match status" value="1"/>
</dbReference>
<dbReference type="AlphaFoldDB" id="A0A7W8ILI1"/>
<comment type="caution">
    <text evidence="1">The sequence shown here is derived from an EMBL/GenBank/DDBJ whole genome shotgun (WGS) entry which is preliminary data.</text>
</comment>
<dbReference type="InterPro" id="IPR011048">
    <property type="entry name" value="Haem_d1_sf"/>
</dbReference>
<evidence type="ECO:0000313" key="1">
    <source>
        <dbReference type="EMBL" id="MBB5319327.1"/>
    </source>
</evidence>
<gene>
    <name evidence="1" type="ORF">HDF09_004033</name>
</gene>
<protein>
    <submittedName>
        <fullName evidence="1">DNA-binding beta-propeller fold protein YncE</fullName>
    </submittedName>
</protein>
<dbReference type="EMBL" id="JACHDY010000007">
    <property type="protein sequence ID" value="MBB5319327.1"/>
    <property type="molecule type" value="Genomic_DNA"/>
</dbReference>
<proteinExistence type="predicted"/>
<evidence type="ECO:0000313" key="2">
    <source>
        <dbReference type="Proteomes" id="UP000568106"/>
    </source>
</evidence>
<dbReference type="InterPro" id="IPR015943">
    <property type="entry name" value="WD40/YVTN_repeat-like_dom_sf"/>
</dbReference>
<dbReference type="PANTHER" id="PTHR47197:SF3">
    <property type="entry name" value="DIHYDRO-HEME D1 DEHYDROGENASE"/>
    <property type="match status" value="1"/>
</dbReference>
<dbReference type="Gene3D" id="2.130.10.10">
    <property type="entry name" value="YVTN repeat-like/Quinoprotein amine dehydrogenase"/>
    <property type="match status" value="1"/>
</dbReference>
<dbReference type="GO" id="GO:0003677">
    <property type="term" value="F:DNA binding"/>
    <property type="evidence" value="ECO:0007669"/>
    <property type="project" value="UniProtKB-KW"/>
</dbReference>
<dbReference type="InterPro" id="IPR051200">
    <property type="entry name" value="Host-pathogen_enzymatic-act"/>
</dbReference>
<reference evidence="1" key="1">
    <citation type="submission" date="2020-08" db="EMBL/GenBank/DDBJ databases">
        <title>Genomic Encyclopedia of Type Strains, Phase IV (KMG-V): Genome sequencing to study the core and pangenomes of soil and plant-associated prokaryotes.</title>
        <authorList>
            <person name="Whitman W."/>
        </authorList>
    </citation>
    <scope>NUCLEOTIDE SEQUENCE [LARGE SCALE GENOMIC DNA]</scope>
    <source>
        <strain evidence="1">M8UP27</strain>
    </source>
</reference>
<dbReference type="PANTHER" id="PTHR47197">
    <property type="entry name" value="PROTEIN NIRF"/>
    <property type="match status" value="1"/>
</dbReference>
<dbReference type="Proteomes" id="UP000568106">
    <property type="component" value="Unassembled WGS sequence"/>
</dbReference>
<keyword evidence="1" id="KW-0238">DNA-binding</keyword>
<name>A0A7W8ILI1_9BACT</name>
<organism evidence="1 2">
    <name type="scientific">Tunturiibacter empetritectus</name>
    <dbReference type="NCBI Taxonomy" id="3069691"/>
    <lineage>
        <taxon>Bacteria</taxon>
        <taxon>Pseudomonadati</taxon>
        <taxon>Acidobacteriota</taxon>
        <taxon>Terriglobia</taxon>
        <taxon>Terriglobales</taxon>
        <taxon>Acidobacteriaceae</taxon>
        <taxon>Tunturiibacter</taxon>
    </lineage>
</organism>
<accession>A0A7W8ILI1</accession>